<reference evidence="1 2" key="2">
    <citation type="submission" date="2018-11" db="EMBL/GenBank/DDBJ databases">
        <authorList>
            <consortium name="Pathogen Informatics"/>
        </authorList>
    </citation>
    <scope>NUCLEOTIDE SEQUENCE [LARGE SCALE GENOMIC DNA]</scope>
    <source>
        <strain evidence="1">Dakar</strain>
        <strain evidence="2">Dakar, Senegal</strain>
    </source>
</reference>
<evidence type="ECO:0000313" key="3">
    <source>
        <dbReference type="WBParaSite" id="SCUD_0001013801-mRNA-1"/>
    </source>
</evidence>
<dbReference type="Proteomes" id="UP000279833">
    <property type="component" value="Unassembled WGS sequence"/>
</dbReference>
<keyword evidence="2" id="KW-1185">Reference proteome</keyword>
<dbReference type="AlphaFoldDB" id="A0A183K567"/>
<reference evidence="3" key="1">
    <citation type="submission" date="2016-06" db="UniProtKB">
        <authorList>
            <consortium name="WormBaseParasite"/>
        </authorList>
    </citation>
    <scope>IDENTIFICATION</scope>
</reference>
<dbReference type="InterPro" id="IPR005312">
    <property type="entry name" value="DUF1759"/>
</dbReference>
<accession>A0A183K567</accession>
<proteinExistence type="predicted"/>
<name>A0A183K567_9TREM</name>
<dbReference type="WBParaSite" id="SCUD_0001013801-mRNA-1">
    <property type="protein sequence ID" value="SCUD_0001013801-mRNA-1"/>
    <property type="gene ID" value="SCUD_0001013801"/>
</dbReference>
<dbReference type="EMBL" id="UZAK01033606">
    <property type="protein sequence ID" value="VDP38576.1"/>
    <property type="molecule type" value="Genomic_DNA"/>
</dbReference>
<evidence type="ECO:0000313" key="1">
    <source>
        <dbReference type="EMBL" id="VDP38576.1"/>
    </source>
</evidence>
<dbReference type="PANTHER" id="PTHR47331">
    <property type="entry name" value="PHD-TYPE DOMAIN-CONTAINING PROTEIN"/>
    <property type="match status" value="1"/>
</dbReference>
<organism evidence="3">
    <name type="scientific">Schistosoma curassoni</name>
    <dbReference type="NCBI Taxonomy" id="6186"/>
    <lineage>
        <taxon>Eukaryota</taxon>
        <taxon>Metazoa</taxon>
        <taxon>Spiralia</taxon>
        <taxon>Lophotrochozoa</taxon>
        <taxon>Platyhelminthes</taxon>
        <taxon>Trematoda</taxon>
        <taxon>Digenea</taxon>
        <taxon>Strigeidida</taxon>
        <taxon>Schistosomatoidea</taxon>
        <taxon>Schistosomatidae</taxon>
        <taxon>Schistosoma</taxon>
    </lineage>
</organism>
<gene>
    <name evidence="1" type="ORF">SCUD_LOCUS10138</name>
</gene>
<protein>
    <submittedName>
        <fullName evidence="3">HEPN domain-containing protein</fullName>
    </submittedName>
</protein>
<dbReference type="Pfam" id="PF03564">
    <property type="entry name" value="DUF1759"/>
    <property type="match status" value="1"/>
</dbReference>
<sequence length="157" mass="17718">MYLIHYCEGIAKDTIEHCVLLPEEEGYTKAISILHKQFGRPHDTVEAFLKELSNGSPLIQDDVAGLQKRTKLMTNCKMALSQMGRNVDLNCSTNIKRIVKRLPRTTKFKWADDADDILRRGLEPNFDDLLQSLDKKVSIATNTYGQLASGSYKAQTT</sequence>
<evidence type="ECO:0000313" key="2">
    <source>
        <dbReference type="Proteomes" id="UP000279833"/>
    </source>
</evidence>